<dbReference type="GO" id="GO:0004653">
    <property type="term" value="F:polypeptide N-acetylgalactosaminyltransferase activity"/>
    <property type="evidence" value="ECO:0007669"/>
    <property type="project" value="TreeGrafter"/>
</dbReference>
<comment type="caution">
    <text evidence="2">The sequence shown here is derived from an EMBL/GenBank/DDBJ whole genome shotgun (WGS) entry which is preliminary data.</text>
</comment>
<dbReference type="AlphaFoldDB" id="A0A7D9IEW8"/>
<dbReference type="PANTHER" id="PTHR11675:SF43">
    <property type="entry name" value="POLYPEPTIDE N-ACETYLGALACTOSAMINYLTRANSFERASE 1"/>
    <property type="match status" value="1"/>
</dbReference>
<accession>A0A7D9IEW8</accession>
<evidence type="ECO:0000256" key="1">
    <source>
        <dbReference type="ARBA" id="ARBA00023157"/>
    </source>
</evidence>
<evidence type="ECO:0000313" key="3">
    <source>
        <dbReference type="Proteomes" id="UP001152795"/>
    </source>
</evidence>
<dbReference type="InterPro" id="IPR001173">
    <property type="entry name" value="Glyco_trans_2-like"/>
</dbReference>
<protein>
    <submittedName>
        <fullName evidence="2">Polypeptide N-acetylgalactosaminyltransferase 13-like isoform X1</fullName>
    </submittedName>
</protein>
<dbReference type="Gene3D" id="3.90.550.10">
    <property type="entry name" value="Spore Coat Polysaccharide Biosynthesis Protein SpsA, Chain A"/>
    <property type="match status" value="1"/>
</dbReference>
<organism evidence="2 3">
    <name type="scientific">Paramuricea clavata</name>
    <name type="common">Red gorgonian</name>
    <name type="synonym">Violescent sea-whip</name>
    <dbReference type="NCBI Taxonomy" id="317549"/>
    <lineage>
        <taxon>Eukaryota</taxon>
        <taxon>Metazoa</taxon>
        <taxon>Cnidaria</taxon>
        <taxon>Anthozoa</taxon>
        <taxon>Octocorallia</taxon>
        <taxon>Malacalcyonacea</taxon>
        <taxon>Plexauridae</taxon>
        <taxon>Paramuricea</taxon>
    </lineage>
</organism>
<dbReference type="InterPro" id="IPR029044">
    <property type="entry name" value="Nucleotide-diphossugar_trans"/>
</dbReference>
<dbReference type="Pfam" id="PF00535">
    <property type="entry name" value="Glycos_transf_2"/>
    <property type="match status" value="1"/>
</dbReference>
<dbReference type="PANTHER" id="PTHR11675">
    <property type="entry name" value="N-ACETYLGALACTOSAMINYLTRANSFERASE"/>
    <property type="match status" value="1"/>
</dbReference>
<dbReference type="OrthoDB" id="5947194at2759"/>
<proteinExistence type="predicted"/>
<dbReference type="SUPFAM" id="SSF53448">
    <property type="entry name" value="Nucleotide-diphospho-sugar transferases"/>
    <property type="match status" value="1"/>
</dbReference>
<keyword evidence="3" id="KW-1185">Reference proteome</keyword>
<sequence length="319" mass="36995">MGLNSRRRLYSTTFVVITATVYITAFVLLFSLSAPENEIAVDDLERFERTIQTRAQDKKHAGIVRQNIRAFESSYLAVKPRESKEIYKEQNETALKKELFKKYSFNALESSKIGLERKIPDNRRKKCFTLQYPVILPTASVIIIFHNEAWSTLLRTIHSVLSRSPSAFLKQIILVDDCSDTEHTFEHLGSRLDEYLQFLPKVQLLRSPRREGIVAARMRGANLARGDVLVFLDSHCEANKGWLEPLLARIAEDKRHIVTPDIEVIDFETFKYAERHDPSIGVFNWEMLFKWRKMNAYEKMKEVQGLPLREFSISLINAL</sequence>
<reference evidence="2" key="1">
    <citation type="submission" date="2020-04" db="EMBL/GenBank/DDBJ databases">
        <authorList>
            <person name="Alioto T."/>
            <person name="Alioto T."/>
            <person name="Gomez Garrido J."/>
        </authorList>
    </citation>
    <scope>NUCLEOTIDE SEQUENCE</scope>
    <source>
        <strain evidence="2">A484AB</strain>
    </source>
</reference>
<dbReference type="GO" id="GO:0005794">
    <property type="term" value="C:Golgi apparatus"/>
    <property type="evidence" value="ECO:0007669"/>
    <property type="project" value="TreeGrafter"/>
</dbReference>
<evidence type="ECO:0000313" key="2">
    <source>
        <dbReference type="EMBL" id="CAB4007893.1"/>
    </source>
</evidence>
<dbReference type="EMBL" id="CACRXK020005949">
    <property type="protein sequence ID" value="CAB4007893.1"/>
    <property type="molecule type" value="Genomic_DNA"/>
</dbReference>
<name>A0A7D9IEW8_PARCT</name>
<dbReference type="GO" id="GO:0006493">
    <property type="term" value="P:protein O-linked glycosylation"/>
    <property type="evidence" value="ECO:0007669"/>
    <property type="project" value="TreeGrafter"/>
</dbReference>
<dbReference type="Proteomes" id="UP001152795">
    <property type="component" value="Unassembled WGS sequence"/>
</dbReference>
<keyword evidence="1" id="KW-1015">Disulfide bond</keyword>
<gene>
    <name evidence="2" type="ORF">PACLA_8A009774</name>
</gene>